<dbReference type="Proteomes" id="UP001497700">
    <property type="component" value="Unassembled WGS sequence"/>
</dbReference>
<evidence type="ECO:0000313" key="2">
    <source>
        <dbReference type="Proteomes" id="UP001497700"/>
    </source>
</evidence>
<protein>
    <submittedName>
        <fullName evidence="1">S-adenosyl-L-methionine-dependent methyltransferase</fullName>
    </submittedName>
</protein>
<name>A0ACB9ZBV3_9PEZI</name>
<evidence type="ECO:0000313" key="1">
    <source>
        <dbReference type="EMBL" id="KAI4869229.1"/>
    </source>
</evidence>
<dbReference type="EMBL" id="MU393432">
    <property type="protein sequence ID" value="KAI4869229.1"/>
    <property type="molecule type" value="Genomic_DNA"/>
</dbReference>
<organism evidence="1 2">
    <name type="scientific">Hypoxylon rubiginosum</name>
    <dbReference type="NCBI Taxonomy" id="110542"/>
    <lineage>
        <taxon>Eukaryota</taxon>
        <taxon>Fungi</taxon>
        <taxon>Dikarya</taxon>
        <taxon>Ascomycota</taxon>
        <taxon>Pezizomycotina</taxon>
        <taxon>Sordariomycetes</taxon>
        <taxon>Xylariomycetidae</taxon>
        <taxon>Xylariales</taxon>
        <taxon>Hypoxylaceae</taxon>
        <taxon>Hypoxylon</taxon>
    </lineage>
</organism>
<keyword evidence="1" id="KW-0489">Methyltransferase</keyword>
<accession>A0ACB9ZBV3</accession>
<reference evidence="1 2" key="1">
    <citation type="journal article" date="2022" name="New Phytol.">
        <title>Ecological generalism drives hyperdiversity of secondary metabolite gene clusters in xylarialean endophytes.</title>
        <authorList>
            <person name="Franco M.E.E."/>
            <person name="Wisecaver J.H."/>
            <person name="Arnold A.E."/>
            <person name="Ju Y.M."/>
            <person name="Slot J.C."/>
            <person name="Ahrendt S."/>
            <person name="Moore L.P."/>
            <person name="Eastman K.E."/>
            <person name="Scott K."/>
            <person name="Konkel Z."/>
            <person name="Mondo S.J."/>
            <person name="Kuo A."/>
            <person name="Hayes R.D."/>
            <person name="Haridas S."/>
            <person name="Andreopoulos B."/>
            <person name="Riley R."/>
            <person name="LaButti K."/>
            <person name="Pangilinan J."/>
            <person name="Lipzen A."/>
            <person name="Amirebrahimi M."/>
            <person name="Yan J."/>
            <person name="Adam C."/>
            <person name="Keymanesh K."/>
            <person name="Ng V."/>
            <person name="Louie K."/>
            <person name="Northen T."/>
            <person name="Drula E."/>
            <person name="Henrissat B."/>
            <person name="Hsieh H.M."/>
            <person name="Youens-Clark K."/>
            <person name="Lutzoni F."/>
            <person name="Miadlikowska J."/>
            <person name="Eastwood D.C."/>
            <person name="Hamelin R.C."/>
            <person name="Grigoriev I.V."/>
            <person name="U'Ren J.M."/>
        </authorList>
    </citation>
    <scope>NUCLEOTIDE SEQUENCE [LARGE SCALE GENOMIC DNA]</scope>
    <source>
        <strain evidence="1 2">CBS 119005</strain>
    </source>
</reference>
<proteinExistence type="predicted"/>
<keyword evidence="1" id="KW-0808">Transferase</keyword>
<comment type="caution">
    <text evidence="1">The sequence shown here is derived from an EMBL/GenBank/DDBJ whole genome shotgun (WGS) entry which is preliminary data.</text>
</comment>
<sequence length="576" mass="64647">MNLLAWLAPKGDVYNLLPGDNDGKGSSTQTSTRYSFRGSFLKTALVGLLDELRHGFYVLHDQVIAYSETLGSRQTRSQSDWAEQGKRALQEHSLGHIRHCTDLLRQSLMCNADLTIELKNEELGGVTGFGTHITEYYTPVLCKIRMATSQVIDAVDVSQLERLAQDIASRTQEFTAVLRRNGCALPSHDPDTPRNDTLPLEGTILQSTLMELTTELQALVQGPRLHMHNQILAHVNLVNFHAIYSFRLPGVVPAEGSISYAELAGKVQASEDVVRRIARYAITKHIFREVDGGGRLAHSATSKMLAESPMMMEWIGMVCEEMWPAATQVVPALVKWPRSQEPQHSGFALAHGLETHVFDMLVDQPERAARFANAMVYFNSNADLAPHHICDAFDWESVSQVVDIGGSAGSTAVALATRLPQVSIVIQDQAVLEDQARRSIPPELADRVSFVAHDFFQDQPVRDADFYHFRWIFHDWPDRYCLKLLRALVRALKPGARVVVSDYVVPESGTTLRYKEGLVRGFDLAMMELFNAREREQRDWQRLFDEADSRFRFEGIRTVPGADLAFISATWQPSDM</sequence>
<gene>
    <name evidence="1" type="ORF">F4820DRAFT_455963</name>
</gene>
<keyword evidence="2" id="KW-1185">Reference proteome</keyword>